<reference evidence="8" key="1">
    <citation type="journal article" date="2021" name="Environ. Microbiol.">
        <title>Genomic characterization of three novel Desulfobacterota classes expand the metabolic and phylogenetic diversity of the phylum.</title>
        <authorList>
            <person name="Murphy C.L."/>
            <person name="Biggerstaff J."/>
            <person name="Eichhorn A."/>
            <person name="Ewing E."/>
            <person name="Shahan R."/>
            <person name="Soriano D."/>
            <person name="Stewart S."/>
            <person name="VanMol K."/>
            <person name="Walker R."/>
            <person name="Walters P."/>
            <person name="Elshahed M.S."/>
            <person name="Youssef N.H."/>
        </authorList>
    </citation>
    <scope>NUCLEOTIDE SEQUENCE</scope>
    <source>
        <strain evidence="8">Zod_Metabat.24</strain>
    </source>
</reference>
<evidence type="ECO:0000256" key="5">
    <source>
        <dbReference type="ARBA" id="ARBA00022989"/>
    </source>
</evidence>
<organism evidence="8 9">
    <name type="scientific">Candidatus Zymogenus saltonus</name>
    <dbReference type="NCBI Taxonomy" id="2844893"/>
    <lineage>
        <taxon>Bacteria</taxon>
        <taxon>Deltaproteobacteria</taxon>
        <taxon>Candidatus Zymogenia</taxon>
        <taxon>Candidatus Zymogeniales</taxon>
        <taxon>Candidatus Zymogenaceae</taxon>
        <taxon>Candidatus Zymogenus</taxon>
    </lineage>
</organism>
<proteinExistence type="inferred from homology"/>
<dbReference type="AlphaFoldDB" id="A0A9D8PKV8"/>
<feature type="transmembrane region" description="Helical" evidence="7">
    <location>
        <begin position="236"/>
        <end position="256"/>
    </location>
</feature>
<keyword evidence="5 7" id="KW-1133">Transmembrane helix</keyword>
<reference evidence="8" key="2">
    <citation type="submission" date="2021-01" db="EMBL/GenBank/DDBJ databases">
        <authorList>
            <person name="Hahn C.R."/>
            <person name="Youssef N.H."/>
            <person name="Elshahed M."/>
        </authorList>
    </citation>
    <scope>NUCLEOTIDE SEQUENCE</scope>
    <source>
        <strain evidence="8">Zod_Metabat.24</strain>
    </source>
</reference>
<evidence type="ECO:0000313" key="8">
    <source>
        <dbReference type="EMBL" id="MBN1571789.1"/>
    </source>
</evidence>
<dbReference type="Pfam" id="PF02405">
    <property type="entry name" value="MlaE"/>
    <property type="match status" value="1"/>
</dbReference>
<evidence type="ECO:0000256" key="4">
    <source>
        <dbReference type="ARBA" id="ARBA00022692"/>
    </source>
</evidence>
<keyword evidence="3" id="KW-0813">Transport</keyword>
<comment type="caution">
    <text evidence="7">Lacks conserved residue(s) required for the propagation of feature annotation.</text>
</comment>
<dbReference type="PANTHER" id="PTHR30188">
    <property type="entry name" value="ABC TRANSPORTER PERMEASE PROTEIN-RELATED"/>
    <property type="match status" value="1"/>
</dbReference>
<gene>
    <name evidence="8" type="ORF">JW984_01195</name>
</gene>
<dbReference type="GO" id="GO:0005548">
    <property type="term" value="F:phospholipid transporter activity"/>
    <property type="evidence" value="ECO:0007669"/>
    <property type="project" value="TreeGrafter"/>
</dbReference>
<comment type="subcellular location">
    <subcellularLocation>
        <location evidence="1">Membrane</location>
        <topology evidence="1">Multi-pass membrane protein</topology>
    </subcellularLocation>
</comment>
<keyword evidence="4 7" id="KW-0812">Transmembrane</keyword>
<evidence type="ECO:0000256" key="2">
    <source>
        <dbReference type="ARBA" id="ARBA00007556"/>
    </source>
</evidence>
<dbReference type="PANTHER" id="PTHR30188:SF4">
    <property type="entry name" value="PROTEIN TRIGALACTOSYLDIACYLGLYCEROL 1, CHLOROPLASTIC"/>
    <property type="match status" value="1"/>
</dbReference>
<feature type="transmembrane region" description="Helical" evidence="7">
    <location>
        <begin position="55"/>
        <end position="75"/>
    </location>
</feature>
<name>A0A9D8PKV8_9DELT</name>
<dbReference type="InterPro" id="IPR003453">
    <property type="entry name" value="ABC_MlaE_roteobac"/>
</dbReference>
<dbReference type="EMBL" id="JAFGIX010000006">
    <property type="protein sequence ID" value="MBN1571789.1"/>
    <property type="molecule type" value="Genomic_DNA"/>
</dbReference>
<evidence type="ECO:0000256" key="6">
    <source>
        <dbReference type="ARBA" id="ARBA00023136"/>
    </source>
</evidence>
<keyword evidence="6 7" id="KW-0472">Membrane</keyword>
<evidence type="ECO:0000313" key="9">
    <source>
        <dbReference type="Proteomes" id="UP000809273"/>
    </source>
</evidence>
<accession>A0A9D8PKV8</accession>
<dbReference type="GO" id="GO:0043190">
    <property type="term" value="C:ATP-binding cassette (ABC) transporter complex"/>
    <property type="evidence" value="ECO:0007669"/>
    <property type="project" value="InterPro"/>
</dbReference>
<comment type="similarity">
    <text evidence="2 7">Belongs to the MlaE permease family.</text>
</comment>
<dbReference type="NCBIfam" id="TIGR00056">
    <property type="entry name" value="MlaE family lipid ABC transporter permease subunit"/>
    <property type="match status" value="1"/>
</dbReference>
<evidence type="ECO:0000256" key="3">
    <source>
        <dbReference type="ARBA" id="ARBA00022448"/>
    </source>
</evidence>
<sequence length="257" mass="27613">MLRFLSTVGGWVNEKLAEIGKVTILLLDAARWAFVPPFRFKNILRQMEFVGVKSINIVLFTGVFTGMVLALQGYLSFKLFNAESLVGGTVAVAMAREMGPVISAFMVIARAGSAMAAELGTMRVTEQIDALVSMSINPVKYLVVPRIIAGITMMPILSSIFSLAGFLGSYFAGVKLLGINAGVFMGRVYEILDLEDFTNGIIKSVFFGLLFTLIACYYGFNARGGAAGVGTATNKAVVVSCVTIVISDYFLTAIMFS</sequence>
<comment type="caution">
    <text evidence="8">The sequence shown here is derived from an EMBL/GenBank/DDBJ whole genome shotgun (WGS) entry which is preliminary data.</text>
</comment>
<dbReference type="InterPro" id="IPR030802">
    <property type="entry name" value="Permease_MalE"/>
</dbReference>
<evidence type="ECO:0000256" key="1">
    <source>
        <dbReference type="ARBA" id="ARBA00004141"/>
    </source>
</evidence>
<evidence type="ECO:0000256" key="7">
    <source>
        <dbReference type="RuleBase" id="RU362044"/>
    </source>
</evidence>
<feature type="transmembrane region" description="Helical" evidence="7">
    <location>
        <begin position="170"/>
        <end position="189"/>
    </location>
</feature>
<protein>
    <submittedName>
        <fullName evidence="8">ABC transporter permease</fullName>
    </submittedName>
</protein>
<dbReference type="Proteomes" id="UP000809273">
    <property type="component" value="Unassembled WGS sequence"/>
</dbReference>
<feature type="transmembrane region" description="Helical" evidence="7">
    <location>
        <begin position="201"/>
        <end position="220"/>
    </location>
</feature>